<reference evidence="1" key="1">
    <citation type="journal article" date="2011" name="Genome Biol.">
        <title>The draft genome of the carcinogenic human liver fluke Clonorchis sinensis.</title>
        <authorList>
            <person name="Wang X."/>
            <person name="Chen W."/>
            <person name="Huang Y."/>
            <person name="Sun J."/>
            <person name="Men J."/>
            <person name="Liu H."/>
            <person name="Luo F."/>
            <person name="Guo L."/>
            <person name="Lv X."/>
            <person name="Deng C."/>
            <person name="Zhou C."/>
            <person name="Fan Y."/>
            <person name="Li X."/>
            <person name="Huang L."/>
            <person name="Hu Y."/>
            <person name="Liang C."/>
            <person name="Hu X."/>
            <person name="Xu J."/>
            <person name="Yu X."/>
        </authorList>
    </citation>
    <scope>NUCLEOTIDE SEQUENCE [LARGE SCALE GENOMIC DNA]</scope>
    <source>
        <strain evidence="1">Henan</strain>
    </source>
</reference>
<evidence type="ECO:0000313" key="2">
    <source>
        <dbReference type="Proteomes" id="UP000008909"/>
    </source>
</evidence>
<evidence type="ECO:0000313" key="1">
    <source>
        <dbReference type="EMBL" id="GAA48656.1"/>
    </source>
</evidence>
<organism evidence="1 2">
    <name type="scientific">Clonorchis sinensis</name>
    <name type="common">Chinese liver fluke</name>
    <dbReference type="NCBI Taxonomy" id="79923"/>
    <lineage>
        <taxon>Eukaryota</taxon>
        <taxon>Metazoa</taxon>
        <taxon>Spiralia</taxon>
        <taxon>Lophotrochozoa</taxon>
        <taxon>Platyhelminthes</taxon>
        <taxon>Trematoda</taxon>
        <taxon>Digenea</taxon>
        <taxon>Opisthorchiida</taxon>
        <taxon>Opisthorchiata</taxon>
        <taxon>Opisthorchiidae</taxon>
        <taxon>Clonorchis</taxon>
    </lineage>
</organism>
<sequence>MTQSLSEQDWYIFNGLLLYRMRNPLIVAWRSYVYLLKLQMLFHKRWLKRINGWTFTGTKTFCSLAPFIW</sequence>
<dbReference type="InParanoid" id="G7Y6S1"/>
<reference key="2">
    <citation type="submission" date="2011-10" db="EMBL/GenBank/DDBJ databases">
        <title>The genome and transcriptome sequence of Clonorchis sinensis provide insights into the carcinogenic liver fluke.</title>
        <authorList>
            <person name="Wang X."/>
            <person name="Huang Y."/>
            <person name="Chen W."/>
            <person name="Liu H."/>
            <person name="Guo L."/>
            <person name="Chen Y."/>
            <person name="Luo F."/>
            <person name="Zhou W."/>
            <person name="Sun J."/>
            <person name="Mao Q."/>
            <person name="Liang P."/>
            <person name="Zhou C."/>
            <person name="Tian Y."/>
            <person name="Men J."/>
            <person name="Lv X."/>
            <person name="Huang L."/>
            <person name="Zhou J."/>
            <person name="Hu Y."/>
            <person name="Li R."/>
            <person name="Zhang F."/>
            <person name="Lei H."/>
            <person name="Li X."/>
            <person name="Hu X."/>
            <person name="Liang C."/>
            <person name="Xu J."/>
            <person name="Wu Z."/>
            <person name="Yu X."/>
        </authorList>
    </citation>
    <scope>NUCLEOTIDE SEQUENCE</scope>
    <source>
        <strain>Henan</strain>
    </source>
</reference>
<protein>
    <submittedName>
        <fullName evidence="1">Uncharacterized protein</fullName>
    </submittedName>
</protein>
<proteinExistence type="predicted"/>
<name>G7Y6S1_CLOSI</name>
<keyword evidence="2" id="KW-1185">Reference proteome</keyword>
<dbReference type="EMBL" id="DF142901">
    <property type="protein sequence ID" value="GAA48656.1"/>
    <property type="molecule type" value="Genomic_DNA"/>
</dbReference>
<gene>
    <name evidence="1" type="ORF">CLF_101879</name>
</gene>
<dbReference type="Proteomes" id="UP000008909">
    <property type="component" value="Unassembled WGS sequence"/>
</dbReference>
<accession>G7Y6S1</accession>
<dbReference type="AlphaFoldDB" id="G7Y6S1"/>